<dbReference type="Pfam" id="PF00271">
    <property type="entry name" value="Helicase_C"/>
    <property type="match status" value="1"/>
</dbReference>
<dbReference type="InterPro" id="IPR011545">
    <property type="entry name" value="DEAD/DEAH_box_helicase_dom"/>
</dbReference>
<name>A0A5E4R1S6_9NEOP</name>
<keyword evidence="5 7" id="KW-0067">ATP-binding</keyword>
<keyword evidence="2 7" id="KW-0547">Nucleotide-binding</keyword>
<dbReference type="InterPro" id="IPR014014">
    <property type="entry name" value="RNA_helicase_DEAD_Q_motif"/>
</dbReference>
<dbReference type="InterPro" id="IPR027417">
    <property type="entry name" value="P-loop_NTPase"/>
</dbReference>
<organism evidence="12 13">
    <name type="scientific">Leptidea sinapis</name>
    <dbReference type="NCBI Taxonomy" id="189913"/>
    <lineage>
        <taxon>Eukaryota</taxon>
        <taxon>Metazoa</taxon>
        <taxon>Ecdysozoa</taxon>
        <taxon>Arthropoda</taxon>
        <taxon>Hexapoda</taxon>
        <taxon>Insecta</taxon>
        <taxon>Pterygota</taxon>
        <taxon>Neoptera</taxon>
        <taxon>Endopterygota</taxon>
        <taxon>Lepidoptera</taxon>
        <taxon>Glossata</taxon>
        <taxon>Ditrysia</taxon>
        <taxon>Papilionoidea</taxon>
        <taxon>Pieridae</taxon>
        <taxon>Dismorphiinae</taxon>
        <taxon>Leptidea</taxon>
    </lineage>
</organism>
<dbReference type="PANTHER" id="PTHR47959">
    <property type="entry name" value="ATP-DEPENDENT RNA HELICASE RHLE-RELATED"/>
    <property type="match status" value="1"/>
</dbReference>
<evidence type="ECO:0000256" key="3">
    <source>
        <dbReference type="ARBA" id="ARBA00022801"/>
    </source>
</evidence>
<evidence type="ECO:0000256" key="1">
    <source>
        <dbReference type="ARBA" id="ARBA00012552"/>
    </source>
</evidence>
<evidence type="ECO:0000259" key="10">
    <source>
        <dbReference type="PROSITE" id="PS51194"/>
    </source>
</evidence>
<dbReference type="PROSITE" id="PS00039">
    <property type="entry name" value="DEAD_ATP_HELICASE"/>
    <property type="match status" value="1"/>
</dbReference>
<dbReference type="PROSITE" id="PS51195">
    <property type="entry name" value="Q_MOTIF"/>
    <property type="match status" value="1"/>
</dbReference>
<evidence type="ECO:0000313" key="13">
    <source>
        <dbReference type="Proteomes" id="UP000324832"/>
    </source>
</evidence>
<dbReference type="CDD" id="cd18787">
    <property type="entry name" value="SF2_C_DEAD"/>
    <property type="match status" value="1"/>
</dbReference>
<evidence type="ECO:0000256" key="4">
    <source>
        <dbReference type="ARBA" id="ARBA00022806"/>
    </source>
</evidence>
<evidence type="ECO:0000256" key="5">
    <source>
        <dbReference type="ARBA" id="ARBA00022840"/>
    </source>
</evidence>
<gene>
    <name evidence="12" type="ORF">LSINAPIS_LOCUS13210</name>
</gene>
<keyword evidence="13" id="KW-1185">Reference proteome</keyword>
<feature type="domain" description="Helicase ATP-binding" evidence="9">
    <location>
        <begin position="51"/>
        <end position="208"/>
    </location>
</feature>
<dbReference type="InterPro" id="IPR014001">
    <property type="entry name" value="Helicase_ATP-bd"/>
</dbReference>
<dbReference type="InterPro" id="IPR000629">
    <property type="entry name" value="RNA-helicase_DEAD-box_CS"/>
</dbReference>
<dbReference type="GO" id="GO:0003676">
    <property type="term" value="F:nucleic acid binding"/>
    <property type="evidence" value="ECO:0007669"/>
    <property type="project" value="InterPro"/>
</dbReference>
<keyword evidence="4 7" id="KW-0347">Helicase</keyword>
<accession>A0A5E4R1S6</accession>
<dbReference type="Proteomes" id="UP000324832">
    <property type="component" value="Unassembled WGS sequence"/>
</dbReference>
<evidence type="ECO:0000313" key="12">
    <source>
        <dbReference type="EMBL" id="VVD03162.1"/>
    </source>
</evidence>
<evidence type="ECO:0000256" key="2">
    <source>
        <dbReference type="ARBA" id="ARBA00022741"/>
    </source>
</evidence>
<dbReference type="GO" id="GO:0016787">
    <property type="term" value="F:hydrolase activity"/>
    <property type="evidence" value="ECO:0007669"/>
    <property type="project" value="UniProtKB-KW"/>
</dbReference>
<dbReference type="SMART" id="SM00490">
    <property type="entry name" value="HELICc"/>
    <property type="match status" value="1"/>
</dbReference>
<dbReference type="Pfam" id="PF00270">
    <property type="entry name" value="DEAD"/>
    <property type="match status" value="1"/>
</dbReference>
<proteinExistence type="inferred from homology"/>
<reference evidence="12 13" key="1">
    <citation type="submission" date="2017-07" db="EMBL/GenBank/DDBJ databases">
        <authorList>
            <person name="Talla V."/>
            <person name="Backstrom N."/>
        </authorList>
    </citation>
    <scope>NUCLEOTIDE SEQUENCE [LARGE SCALE GENOMIC DNA]</scope>
</reference>
<evidence type="ECO:0000259" key="9">
    <source>
        <dbReference type="PROSITE" id="PS51192"/>
    </source>
</evidence>
<dbReference type="SMART" id="SM00487">
    <property type="entry name" value="DEXDc"/>
    <property type="match status" value="1"/>
</dbReference>
<evidence type="ECO:0000256" key="8">
    <source>
        <dbReference type="SAM" id="Coils"/>
    </source>
</evidence>
<dbReference type="EMBL" id="FZQP02006665">
    <property type="protein sequence ID" value="VVD03162.1"/>
    <property type="molecule type" value="Genomic_DNA"/>
</dbReference>
<sequence>MVLAHNLEHRTQDVQISQEITFDNMMLSTEVLQGLALSGFHKPSPIQLLGIPIGKLGLDLLLEAKAGTGKTAVFSILALEKININYGLQAIIVAPTREIAAQICDVLNQIGSKIKGDIEKVKDNKVHIVVGTPGRLKSLIQNKHLKVASVRLLILDEADKLMETCFISDIKFIHSKLPKQKQVVLSSATFPDHITAVIDQLVQDAHHVCPAANQVLLGISHRVTYVKSNINSVTQTNLKFKELLKILTGIQFKQCVIFCNYLARVDQIHKMLKQAGWPSQLIYSKQQQTTRLEALKTLQDYKCRILISTDLVSRGIDAKNVDLVINFEAPANYETYLHRIGRSGRFGSIGMAISILGEGPECNKFMTMLAPIKALEIKELWSLKSVQEENVCQDNPLPERHLGIDVNNQATNNHHQDFWKFLNLNDNLLENIESFDQICLSFKENNTQEIEEFNDLLQSFNNNNNEMNTSTTLNNTYEYKHLRFENVPVKDITHELEMFRKLKAYDIDLINIAKDQNSTEEVKANHSISNNLENCNTQTTESSSCYKSINADDNNNANMFASQLPQNFQSSKYKYKTRNEQKFIKNYENHEINIKEEESIPTRREKCKSYKGEHLSSKEFVVPSQSSLYNRKNENKRTKTKNCRPILIDQDESTSNAANYNRWYNRHVQRMHQIEMLLYLEEISNLY</sequence>
<feature type="domain" description="Helicase C-terminal" evidence="10">
    <location>
        <begin position="242"/>
        <end position="392"/>
    </location>
</feature>
<keyword evidence="3 7" id="KW-0378">Hydrolase</keyword>
<feature type="short sequence motif" description="Q motif" evidence="6">
    <location>
        <begin position="20"/>
        <end position="48"/>
    </location>
</feature>
<dbReference type="GO" id="GO:0005524">
    <property type="term" value="F:ATP binding"/>
    <property type="evidence" value="ECO:0007669"/>
    <property type="project" value="UniProtKB-KW"/>
</dbReference>
<dbReference type="AlphaFoldDB" id="A0A5E4R1S6"/>
<protein>
    <recommendedName>
        <fullName evidence="1">RNA helicase</fullName>
        <ecNumber evidence="1">3.6.4.13</ecNumber>
    </recommendedName>
</protein>
<dbReference type="PROSITE" id="PS51194">
    <property type="entry name" value="HELICASE_CTER"/>
    <property type="match status" value="1"/>
</dbReference>
<feature type="coiled-coil region" evidence="8">
    <location>
        <begin position="443"/>
        <end position="470"/>
    </location>
</feature>
<dbReference type="GO" id="GO:0005829">
    <property type="term" value="C:cytosol"/>
    <property type="evidence" value="ECO:0007669"/>
    <property type="project" value="TreeGrafter"/>
</dbReference>
<feature type="domain" description="DEAD-box RNA helicase Q" evidence="11">
    <location>
        <begin position="20"/>
        <end position="48"/>
    </location>
</feature>
<dbReference type="GO" id="GO:0010468">
    <property type="term" value="P:regulation of gene expression"/>
    <property type="evidence" value="ECO:0007669"/>
    <property type="project" value="UniProtKB-ARBA"/>
</dbReference>
<dbReference type="InterPro" id="IPR001650">
    <property type="entry name" value="Helicase_C-like"/>
</dbReference>
<dbReference type="SUPFAM" id="SSF52540">
    <property type="entry name" value="P-loop containing nucleoside triphosphate hydrolases"/>
    <property type="match status" value="1"/>
</dbReference>
<dbReference type="PANTHER" id="PTHR47959:SF13">
    <property type="entry name" value="ATP-DEPENDENT RNA HELICASE RHLE"/>
    <property type="match status" value="1"/>
</dbReference>
<dbReference type="Gene3D" id="3.40.50.300">
    <property type="entry name" value="P-loop containing nucleotide triphosphate hydrolases"/>
    <property type="match status" value="2"/>
</dbReference>
<keyword evidence="8" id="KW-0175">Coiled coil</keyword>
<dbReference type="EC" id="3.6.4.13" evidence="1"/>
<dbReference type="GO" id="GO:0003724">
    <property type="term" value="F:RNA helicase activity"/>
    <property type="evidence" value="ECO:0007669"/>
    <property type="project" value="UniProtKB-EC"/>
</dbReference>
<evidence type="ECO:0000259" key="11">
    <source>
        <dbReference type="PROSITE" id="PS51195"/>
    </source>
</evidence>
<evidence type="ECO:0000256" key="6">
    <source>
        <dbReference type="PROSITE-ProRule" id="PRU00552"/>
    </source>
</evidence>
<dbReference type="PROSITE" id="PS51192">
    <property type="entry name" value="HELICASE_ATP_BIND_1"/>
    <property type="match status" value="1"/>
</dbReference>
<dbReference type="InterPro" id="IPR050079">
    <property type="entry name" value="DEAD_box_RNA_helicase"/>
</dbReference>
<evidence type="ECO:0000256" key="7">
    <source>
        <dbReference type="RuleBase" id="RU000492"/>
    </source>
</evidence>
<comment type="similarity">
    <text evidence="7">Belongs to the DEAD box helicase family.</text>
</comment>